<reference evidence="2 3" key="1">
    <citation type="submission" date="2020-04" db="EMBL/GenBank/DDBJ databases">
        <authorList>
            <person name="Doyle D.A."/>
        </authorList>
    </citation>
    <scope>NUCLEOTIDE SEQUENCE [LARGE SCALE GENOMIC DNA]</scope>
    <source>
        <strain evidence="2 3">P21</strain>
    </source>
</reference>
<keyword evidence="1" id="KW-1133">Transmembrane helix</keyword>
<dbReference type="SUPFAM" id="SSF82171">
    <property type="entry name" value="DPP6 N-terminal domain-like"/>
    <property type="match status" value="1"/>
</dbReference>
<name>A0A7Y0EJU1_9CLOT</name>
<proteinExistence type="predicted"/>
<keyword evidence="1" id="KW-0812">Transmembrane</keyword>
<gene>
    <name evidence="2" type="ORF">HBE96_18940</name>
</gene>
<dbReference type="Gene3D" id="2.130.10.10">
    <property type="entry name" value="YVTN repeat-like/Quinoprotein amine dehydrogenase"/>
    <property type="match status" value="1"/>
</dbReference>
<accession>A0A7Y0EJU1</accession>
<organism evidence="2 3">
    <name type="scientific">Clostridium muellerianum</name>
    <dbReference type="NCBI Taxonomy" id="2716538"/>
    <lineage>
        <taxon>Bacteria</taxon>
        <taxon>Bacillati</taxon>
        <taxon>Bacillota</taxon>
        <taxon>Clostridia</taxon>
        <taxon>Eubacteriales</taxon>
        <taxon>Clostridiaceae</taxon>
        <taxon>Clostridium</taxon>
    </lineage>
</organism>
<dbReference type="Gene3D" id="2.40.10.500">
    <property type="match status" value="1"/>
</dbReference>
<protein>
    <recommendedName>
        <fullName evidence="4">Dipeptidyl peptidase IV</fullName>
    </recommendedName>
</protein>
<feature type="transmembrane region" description="Helical" evidence="1">
    <location>
        <begin position="7"/>
        <end position="25"/>
    </location>
</feature>
<reference evidence="2 3" key="2">
    <citation type="submission" date="2020-06" db="EMBL/GenBank/DDBJ databases">
        <title>Complete Genome Sequence of Clostridium muelleri sp. nov. P21T, an Acid-Alcohol Producing Acetogen Isolated from Old Hay.</title>
        <authorList>
            <person name="Duncan K.E."/>
            <person name="Tanner R.S."/>
        </authorList>
    </citation>
    <scope>NUCLEOTIDE SEQUENCE [LARGE SCALE GENOMIC DNA]</scope>
    <source>
        <strain evidence="2 3">P21</strain>
    </source>
</reference>
<keyword evidence="3" id="KW-1185">Reference proteome</keyword>
<dbReference type="EMBL" id="JABBNI010000047">
    <property type="protein sequence ID" value="NMM64687.1"/>
    <property type="molecule type" value="Genomic_DNA"/>
</dbReference>
<evidence type="ECO:0008006" key="4">
    <source>
        <dbReference type="Google" id="ProtNLM"/>
    </source>
</evidence>
<dbReference type="AlphaFoldDB" id="A0A7Y0EJU1"/>
<dbReference type="RefSeq" id="WP_169299271.1">
    <property type="nucleotide sequence ID" value="NZ_JABBNI010000047.1"/>
</dbReference>
<evidence type="ECO:0000256" key="1">
    <source>
        <dbReference type="SAM" id="Phobius"/>
    </source>
</evidence>
<evidence type="ECO:0000313" key="2">
    <source>
        <dbReference type="EMBL" id="NMM64687.1"/>
    </source>
</evidence>
<dbReference type="Proteomes" id="UP000537131">
    <property type="component" value="Unassembled WGS sequence"/>
</dbReference>
<dbReference type="InterPro" id="IPR015943">
    <property type="entry name" value="WD40/YVTN_repeat-like_dom_sf"/>
</dbReference>
<sequence>MKIFVRILIWIMISLSVQLAGLFYVNKYLLASDTTIKAKKVVKSDNKKPDVKINIPDTAKNINISFDGKFLAYYDGDILKIVNTVTGDEKKVEFEDGVKVSFYKWLSDRNRMLIAEKESSSDESSFKLAYYDVDKDLKEDIKNLELDDKKSEVVDIQASPLTNVIYVKVASSGKRSKIYWINIMKEMKDVETRSYQIGNIKLLPHEDKLVYEDLTHGRIYTTDKDEPLEINGVNRPSLVGVDDNDNIYIGETNEDKVTKIFYGSIKEGRNNLQTVDLGSAVDKDNILITEQGKIYINDNLRGLVKEFSSGREYKYEGSFLQMYNGGVVSLSDGKLIKTLFN</sequence>
<comment type="caution">
    <text evidence="2">The sequence shown here is derived from an EMBL/GenBank/DDBJ whole genome shotgun (WGS) entry which is preliminary data.</text>
</comment>
<evidence type="ECO:0000313" key="3">
    <source>
        <dbReference type="Proteomes" id="UP000537131"/>
    </source>
</evidence>
<keyword evidence="1" id="KW-0472">Membrane</keyword>